<dbReference type="EMBL" id="CP013244">
    <property type="protein sequence ID" value="ANP45551.1"/>
    <property type="molecule type" value="Genomic_DNA"/>
</dbReference>
<name>A0A1B1AG84_9PROT</name>
<evidence type="ECO:0000313" key="2">
    <source>
        <dbReference type="Proteomes" id="UP000092498"/>
    </source>
</evidence>
<keyword evidence="2" id="KW-1185">Reference proteome</keyword>
<organism evidence="1 2">
    <name type="scientific">Candidatus Viadribacter manganicus</name>
    <dbReference type="NCBI Taxonomy" id="1759059"/>
    <lineage>
        <taxon>Bacteria</taxon>
        <taxon>Pseudomonadati</taxon>
        <taxon>Pseudomonadota</taxon>
        <taxon>Alphaproteobacteria</taxon>
        <taxon>Hyphomonadales</taxon>
        <taxon>Hyphomonadaceae</taxon>
        <taxon>Candidatus Viadribacter</taxon>
    </lineage>
</organism>
<evidence type="ECO:0000313" key="1">
    <source>
        <dbReference type="EMBL" id="ANP45551.1"/>
    </source>
</evidence>
<dbReference type="AlphaFoldDB" id="A0A1B1AG84"/>
<proteinExistence type="predicted"/>
<dbReference type="InParanoid" id="A0A1B1AG84"/>
<accession>A0A1B1AG84</accession>
<sequence length="83" mass="9118">MAALFALSAPMSRQQTTRLRESRAALRPGAKIIDAQYEVIGKRTVWSRIMTACTAVLWAAAIGFAAPQVWSFATQVGVFFAER</sequence>
<gene>
    <name evidence="1" type="ORF">ATE48_06290</name>
</gene>
<protein>
    <submittedName>
        <fullName evidence="1">Uncharacterized protein</fullName>
    </submittedName>
</protein>
<dbReference type="Proteomes" id="UP000092498">
    <property type="component" value="Chromosome"/>
</dbReference>
<reference evidence="1 2" key="1">
    <citation type="submission" date="2015-11" db="EMBL/GenBank/DDBJ databases">
        <title>Whole-Genome Sequence of Candidatus Oderbacter manganicum from the National Park Lower Oder Valley, Germany.</title>
        <authorList>
            <person name="Braun B."/>
            <person name="Liere K."/>
            <person name="Szewzyk U."/>
        </authorList>
    </citation>
    <scope>NUCLEOTIDE SEQUENCE [LARGE SCALE GENOMIC DNA]</scope>
    <source>
        <strain evidence="1 2">OTSz_A_272</strain>
    </source>
</reference>
<dbReference type="KEGG" id="cbot:ATE48_06290"/>